<reference evidence="1 2" key="1">
    <citation type="submission" date="2020-08" db="EMBL/GenBank/DDBJ databases">
        <title>Genomic Encyclopedia of Type Strains, Phase IV (KMG-IV): sequencing the most valuable type-strain genomes for metagenomic binning, comparative biology and taxonomic classification.</title>
        <authorList>
            <person name="Goeker M."/>
        </authorList>
    </citation>
    <scope>NUCLEOTIDE SEQUENCE [LARGE SCALE GENOMIC DNA]</scope>
    <source>
        <strain evidence="1 2">DSM 26944</strain>
    </source>
</reference>
<keyword evidence="2" id="KW-1185">Reference proteome</keyword>
<sequence>MPVIVFANSKGGVGKSTSAVVLAQVLAQRGATVSLIDADPNQPLSQWWQRDPARVPANLALVPNVNENTITDAIDDVASRSAFVIVDLEGSANLAVSYAIGRADLVLVPMQGSQLDADQSRRVIDLIRREEKAFRRAIPYAVFFTRTNAAIRSRDLQHIERDLKENSVPLLPVELTERAAFRAIMQLGGTLYDLTASEASKPEAAIENAEAFSRAVTQMLMNAQQEGIAA</sequence>
<evidence type="ECO:0000313" key="2">
    <source>
        <dbReference type="Proteomes" id="UP000555546"/>
    </source>
</evidence>
<dbReference type="SUPFAM" id="SSF52540">
    <property type="entry name" value="P-loop containing nucleoside triphosphate hydrolases"/>
    <property type="match status" value="1"/>
</dbReference>
<dbReference type="CDD" id="cd02042">
    <property type="entry name" value="ParAB_family"/>
    <property type="match status" value="1"/>
</dbReference>
<protein>
    <submittedName>
        <fullName evidence="1">Chromosome partitioning protein</fullName>
    </submittedName>
</protein>
<comment type="caution">
    <text evidence="1">The sequence shown here is derived from an EMBL/GenBank/DDBJ whole genome shotgun (WGS) entry which is preliminary data.</text>
</comment>
<gene>
    <name evidence="1" type="ORF">FHS76_003991</name>
</gene>
<dbReference type="PANTHER" id="PTHR13696">
    <property type="entry name" value="P-LOOP CONTAINING NUCLEOSIDE TRIPHOSPHATE HYDROLASE"/>
    <property type="match status" value="1"/>
</dbReference>
<dbReference type="InterPro" id="IPR009744">
    <property type="entry name" value="VirC1"/>
</dbReference>
<accession>A0A7W9B114</accession>
<proteinExistence type="predicted"/>
<organism evidence="1 2">
    <name type="scientific">Brucella daejeonensis</name>
    <dbReference type="NCBI Taxonomy" id="659015"/>
    <lineage>
        <taxon>Bacteria</taxon>
        <taxon>Pseudomonadati</taxon>
        <taxon>Pseudomonadota</taxon>
        <taxon>Alphaproteobacteria</taxon>
        <taxon>Hyphomicrobiales</taxon>
        <taxon>Brucellaceae</taxon>
        <taxon>Brucella/Ochrobactrum group</taxon>
        <taxon>Brucella</taxon>
    </lineage>
</organism>
<dbReference type="Proteomes" id="UP000555546">
    <property type="component" value="Unassembled WGS sequence"/>
</dbReference>
<dbReference type="EMBL" id="JACIJG010000023">
    <property type="protein sequence ID" value="MBB5704076.1"/>
    <property type="molecule type" value="Genomic_DNA"/>
</dbReference>
<dbReference type="RefSeq" id="WP_183656975.1">
    <property type="nucleotide sequence ID" value="NZ_JACIJG010000023.1"/>
</dbReference>
<name>A0A7W9B114_9HYPH</name>
<dbReference type="AlphaFoldDB" id="A0A7W9B114"/>
<dbReference type="PIRSF" id="PIRSF009320">
    <property type="entry name" value="Nuc_binding_HP_1000"/>
    <property type="match status" value="1"/>
</dbReference>
<dbReference type="InterPro" id="IPR027417">
    <property type="entry name" value="P-loop_NTPase"/>
</dbReference>
<dbReference type="PANTHER" id="PTHR13696:SF96">
    <property type="entry name" value="COBQ_COBB_MIND_PARA NUCLEOTIDE BINDING DOMAIN-CONTAINING PROTEIN"/>
    <property type="match status" value="1"/>
</dbReference>
<dbReference type="InterPro" id="IPR050678">
    <property type="entry name" value="DNA_Partitioning_ATPase"/>
</dbReference>
<evidence type="ECO:0000313" key="1">
    <source>
        <dbReference type="EMBL" id="MBB5704076.1"/>
    </source>
</evidence>
<dbReference type="Pfam" id="PF07015">
    <property type="entry name" value="VirC1"/>
    <property type="match status" value="1"/>
</dbReference>
<dbReference type="Gene3D" id="3.40.50.300">
    <property type="entry name" value="P-loop containing nucleotide triphosphate hydrolases"/>
    <property type="match status" value="1"/>
</dbReference>